<protein>
    <submittedName>
        <fullName evidence="1">Uncharacterized protein</fullName>
    </submittedName>
</protein>
<accession>A0A1H9ESW6</accession>
<dbReference type="Proteomes" id="UP000199114">
    <property type="component" value="Unassembled WGS sequence"/>
</dbReference>
<keyword evidence="2" id="KW-1185">Reference proteome</keyword>
<gene>
    <name evidence="1" type="ORF">SAMN04489841_1375</name>
</gene>
<sequence>MRTLTFRRVGRWERPAHCGLVGKLCLETIHFDSVGLRRFPLTVIFCVKASDKSLAHVPTAVGVSFLYPFLKIF</sequence>
<dbReference type="STRING" id="1186196.SAMN04489841_1375"/>
<reference evidence="2" key="1">
    <citation type="submission" date="2016-10" db="EMBL/GenBank/DDBJ databases">
        <authorList>
            <person name="Varghese N."/>
            <person name="Submissions S."/>
        </authorList>
    </citation>
    <scope>NUCLEOTIDE SEQUENCE [LARGE SCALE GENOMIC DNA]</scope>
    <source>
        <strain evidence="2">DSM 25055</strain>
    </source>
</reference>
<evidence type="ECO:0000313" key="2">
    <source>
        <dbReference type="Proteomes" id="UP000199114"/>
    </source>
</evidence>
<name>A0A1H9ESW6_9EURY</name>
<evidence type="ECO:0000313" key="1">
    <source>
        <dbReference type="EMBL" id="SEQ28820.1"/>
    </source>
</evidence>
<dbReference type="AlphaFoldDB" id="A0A1H9ESW6"/>
<dbReference type="EMBL" id="FOFD01000002">
    <property type="protein sequence ID" value="SEQ28820.1"/>
    <property type="molecule type" value="Genomic_DNA"/>
</dbReference>
<organism evidence="1 2">
    <name type="scientific">Natrinema salaciae</name>
    <dbReference type="NCBI Taxonomy" id="1186196"/>
    <lineage>
        <taxon>Archaea</taxon>
        <taxon>Methanobacteriati</taxon>
        <taxon>Methanobacteriota</taxon>
        <taxon>Stenosarchaea group</taxon>
        <taxon>Halobacteria</taxon>
        <taxon>Halobacteriales</taxon>
        <taxon>Natrialbaceae</taxon>
        <taxon>Natrinema</taxon>
    </lineage>
</organism>
<proteinExistence type="predicted"/>